<organism evidence="2 3">
    <name type="scientific">Somion occarium</name>
    <dbReference type="NCBI Taxonomy" id="3059160"/>
    <lineage>
        <taxon>Eukaryota</taxon>
        <taxon>Fungi</taxon>
        <taxon>Dikarya</taxon>
        <taxon>Basidiomycota</taxon>
        <taxon>Agaricomycotina</taxon>
        <taxon>Agaricomycetes</taxon>
        <taxon>Polyporales</taxon>
        <taxon>Cerrenaceae</taxon>
        <taxon>Somion</taxon>
    </lineage>
</organism>
<accession>A0ABP1DM30</accession>
<proteinExistence type="predicted"/>
<name>A0ABP1DM30_9APHY</name>
<dbReference type="EMBL" id="OZ037948">
    <property type="protein sequence ID" value="CAL1708886.1"/>
    <property type="molecule type" value="Genomic_DNA"/>
</dbReference>
<feature type="region of interest" description="Disordered" evidence="1">
    <location>
        <begin position="99"/>
        <end position="123"/>
    </location>
</feature>
<evidence type="ECO:0000256" key="1">
    <source>
        <dbReference type="SAM" id="MobiDB-lite"/>
    </source>
</evidence>
<dbReference type="Proteomes" id="UP001497453">
    <property type="component" value="Chromosome 5"/>
</dbReference>
<protein>
    <submittedName>
        <fullName evidence="2">Uncharacterized protein</fullName>
    </submittedName>
</protein>
<reference evidence="3" key="1">
    <citation type="submission" date="2024-04" db="EMBL/GenBank/DDBJ databases">
        <authorList>
            <person name="Shaw F."/>
            <person name="Minotto A."/>
        </authorList>
    </citation>
    <scope>NUCLEOTIDE SEQUENCE [LARGE SCALE GENOMIC DNA]</scope>
</reference>
<gene>
    <name evidence="2" type="ORF">GFSPODELE1_LOCUS7072</name>
</gene>
<evidence type="ECO:0000313" key="2">
    <source>
        <dbReference type="EMBL" id="CAL1708886.1"/>
    </source>
</evidence>
<evidence type="ECO:0000313" key="3">
    <source>
        <dbReference type="Proteomes" id="UP001497453"/>
    </source>
</evidence>
<feature type="region of interest" description="Disordered" evidence="1">
    <location>
        <begin position="57"/>
        <end position="77"/>
    </location>
</feature>
<sequence length="224" mass="24653">MPANYSYPHAYSHLCDCTECVAERSRIALVHSTSGQGNRNHTDTSVRDNHAGRDIVQPELPTVKQRSQNRDSKNVMPVQRRSTILVNPDATFFAYFKQPSSSSKTNNKMGVQPNDSTSIHSSQDPPLGLGLNLYPQASANAIPRPSQLPRIQVDTTYITQPPRLEKIGDKKFDQPTQQADTLARTDIEPVAPRLGTVALPSALGTSPQDLSPISFGESSWRYAL</sequence>
<keyword evidence="3" id="KW-1185">Reference proteome</keyword>